<dbReference type="Pfam" id="PF00135">
    <property type="entry name" value="COesterase"/>
    <property type="match status" value="1"/>
</dbReference>
<dbReference type="EC" id="3.1.1.-" evidence="3"/>
<dbReference type="InterPro" id="IPR050309">
    <property type="entry name" value="Type-B_Carboxylest/Lipase"/>
</dbReference>
<keyword evidence="1" id="KW-0732">Signal</keyword>
<dbReference type="Gene3D" id="3.40.50.1820">
    <property type="entry name" value="alpha/beta hydrolase"/>
    <property type="match status" value="1"/>
</dbReference>
<protein>
    <submittedName>
        <fullName evidence="3">Para-nitrobenzyl esterase</fullName>
        <ecNumber evidence="3">3.1.1.-</ecNumber>
    </submittedName>
</protein>
<dbReference type="InterPro" id="IPR029058">
    <property type="entry name" value="AB_hydrolase_fold"/>
</dbReference>
<sequence>MQPHSRLVRTMIIRTVAAAVCAVALIVSGTPAQAQPRPGRATARLDSGWVRGAAGAGVTVFSGIPYAAPPTGDRRFAPPAAPEPWIGNRDATAPSPSCPQPGGFDAGGVRVAGQEDCLYLDAVVPRRSGHRRLPVIVWLHGGGMITGAAGQYDATRLASRGDAIVITANYRLGALGFLATPALDAGGVDSGNYGLLDQHAVLRWVRTNAAALGGDPGRVTLAGQSAGARSACAHLAAPAARGLFARAILQSGPCAVPFLSRAEADRNGETALAEVGCAGAADPAGCLRALPVADLAALLPDFGVPAARRPERWGPVAGTTYLPEQPIAALRRGSAAGVDLLLGTTRDESRSFVLTGYPNLTAEGYAAELRAVFGDDADAVRETYPAAESPSPVIALATVQTDRTYACPGMITARTASRYSRVYAYEFAEDSGLMAGGQPMGATHGWDLPFLWTLRMPQAGYPDPTTAQARLSDTMIDYWTAFAHRGRPASPGAPQWPAFGPRSTVLGLSTEAIRPVAFADDHRCAFWAAIERQER</sequence>
<feature type="signal peptide" evidence="1">
    <location>
        <begin position="1"/>
        <end position="34"/>
    </location>
</feature>
<dbReference type="AlphaFoldDB" id="A0A7Y9ID50"/>
<evidence type="ECO:0000313" key="4">
    <source>
        <dbReference type="Proteomes" id="UP000569914"/>
    </source>
</evidence>
<dbReference type="PANTHER" id="PTHR11559">
    <property type="entry name" value="CARBOXYLESTERASE"/>
    <property type="match status" value="1"/>
</dbReference>
<dbReference type="GO" id="GO:0016787">
    <property type="term" value="F:hydrolase activity"/>
    <property type="evidence" value="ECO:0007669"/>
    <property type="project" value="UniProtKB-KW"/>
</dbReference>
<evidence type="ECO:0000259" key="2">
    <source>
        <dbReference type="Pfam" id="PF00135"/>
    </source>
</evidence>
<keyword evidence="3" id="KW-0378">Hydrolase</keyword>
<gene>
    <name evidence="3" type="ORF">BKA15_005933</name>
</gene>
<proteinExistence type="predicted"/>
<feature type="chain" id="PRO_5031200637" evidence="1">
    <location>
        <begin position="35"/>
        <end position="535"/>
    </location>
</feature>
<dbReference type="InterPro" id="IPR002018">
    <property type="entry name" value="CarbesteraseB"/>
</dbReference>
<evidence type="ECO:0000313" key="3">
    <source>
        <dbReference type="EMBL" id="NYE74604.1"/>
    </source>
</evidence>
<evidence type="ECO:0000256" key="1">
    <source>
        <dbReference type="SAM" id="SignalP"/>
    </source>
</evidence>
<keyword evidence="4" id="KW-1185">Reference proteome</keyword>
<organism evidence="3 4">
    <name type="scientific">Microlunatus parietis</name>
    <dbReference type="NCBI Taxonomy" id="682979"/>
    <lineage>
        <taxon>Bacteria</taxon>
        <taxon>Bacillati</taxon>
        <taxon>Actinomycetota</taxon>
        <taxon>Actinomycetes</taxon>
        <taxon>Propionibacteriales</taxon>
        <taxon>Propionibacteriaceae</taxon>
        <taxon>Microlunatus</taxon>
    </lineage>
</organism>
<name>A0A7Y9ID50_9ACTN</name>
<dbReference type="SUPFAM" id="SSF53474">
    <property type="entry name" value="alpha/beta-Hydrolases"/>
    <property type="match status" value="1"/>
</dbReference>
<dbReference type="EMBL" id="JACCBU010000001">
    <property type="protein sequence ID" value="NYE74604.1"/>
    <property type="molecule type" value="Genomic_DNA"/>
</dbReference>
<dbReference type="Proteomes" id="UP000569914">
    <property type="component" value="Unassembled WGS sequence"/>
</dbReference>
<accession>A0A7Y9ID50</accession>
<feature type="domain" description="Carboxylesterase type B" evidence="2">
    <location>
        <begin position="45"/>
        <end position="527"/>
    </location>
</feature>
<reference evidence="3 4" key="1">
    <citation type="submission" date="2020-07" db="EMBL/GenBank/DDBJ databases">
        <title>Sequencing the genomes of 1000 actinobacteria strains.</title>
        <authorList>
            <person name="Klenk H.-P."/>
        </authorList>
    </citation>
    <scope>NUCLEOTIDE SEQUENCE [LARGE SCALE GENOMIC DNA]</scope>
    <source>
        <strain evidence="3 4">DSM 22083</strain>
    </source>
</reference>
<comment type="caution">
    <text evidence="3">The sequence shown here is derived from an EMBL/GenBank/DDBJ whole genome shotgun (WGS) entry which is preliminary data.</text>
</comment>
<dbReference type="RefSeq" id="WP_218871625.1">
    <property type="nucleotide sequence ID" value="NZ_JACCBU010000001.1"/>
</dbReference>